<dbReference type="EMBL" id="MU004190">
    <property type="protein sequence ID" value="KAF2494969.1"/>
    <property type="molecule type" value="Genomic_DNA"/>
</dbReference>
<accession>A0A6A6QS55</accession>
<dbReference type="Proteomes" id="UP000799750">
    <property type="component" value="Unassembled WGS sequence"/>
</dbReference>
<keyword evidence="2" id="KW-1185">Reference proteome</keyword>
<gene>
    <name evidence="1" type="ORF">BU16DRAFT_590237</name>
</gene>
<dbReference type="InterPro" id="IPR053137">
    <property type="entry name" value="NLR-like"/>
</dbReference>
<dbReference type="GO" id="GO:0003824">
    <property type="term" value="F:catalytic activity"/>
    <property type="evidence" value="ECO:0007669"/>
    <property type="project" value="InterPro"/>
</dbReference>
<evidence type="ECO:0000313" key="1">
    <source>
        <dbReference type="EMBL" id="KAF2494969.1"/>
    </source>
</evidence>
<dbReference type="InterPro" id="IPR019734">
    <property type="entry name" value="TPR_rpt"/>
</dbReference>
<dbReference type="GO" id="GO:0009116">
    <property type="term" value="P:nucleoside metabolic process"/>
    <property type="evidence" value="ECO:0007669"/>
    <property type="project" value="InterPro"/>
</dbReference>
<dbReference type="PANTHER" id="PTHR46082:SF6">
    <property type="entry name" value="AAA+ ATPASE DOMAIN-CONTAINING PROTEIN-RELATED"/>
    <property type="match status" value="1"/>
</dbReference>
<dbReference type="InterPro" id="IPR027417">
    <property type="entry name" value="P-loop_NTPase"/>
</dbReference>
<dbReference type="Gene3D" id="3.40.50.300">
    <property type="entry name" value="P-loop containing nucleotide triphosphate hydrolases"/>
    <property type="match status" value="1"/>
</dbReference>
<dbReference type="InterPro" id="IPR035994">
    <property type="entry name" value="Nucleoside_phosphorylase_sf"/>
</dbReference>
<dbReference type="SUPFAM" id="SSF53167">
    <property type="entry name" value="Purine and uridine phosphorylases"/>
    <property type="match status" value="1"/>
</dbReference>
<evidence type="ECO:0000313" key="2">
    <source>
        <dbReference type="Proteomes" id="UP000799750"/>
    </source>
</evidence>
<dbReference type="Pfam" id="PF13424">
    <property type="entry name" value="TPR_12"/>
    <property type="match status" value="2"/>
</dbReference>
<name>A0A6A6QS55_9PEZI</name>
<dbReference type="Gene3D" id="3.40.50.1580">
    <property type="entry name" value="Nucleoside phosphorylase domain"/>
    <property type="match status" value="1"/>
</dbReference>
<dbReference type="OrthoDB" id="626167at2759"/>
<protein>
    <submittedName>
        <fullName evidence="1">Uncharacterized protein</fullName>
    </submittedName>
</protein>
<proteinExistence type="predicted"/>
<dbReference type="PANTHER" id="PTHR46082">
    <property type="entry name" value="ATP/GTP-BINDING PROTEIN-RELATED"/>
    <property type="match status" value="1"/>
</dbReference>
<dbReference type="InterPro" id="IPR011990">
    <property type="entry name" value="TPR-like_helical_dom_sf"/>
</dbReference>
<dbReference type="SMART" id="SM00028">
    <property type="entry name" value="TPR"/>
    <property type="match status" value="7"/>
</dbReference>
<dbReference type="SUPFAM" id="SSF52540">
    <property type="entry name" value="P-loop containing nucleoside triphosphate hydrolases"/>
    <property type="match status" value="1"/>
</dbReference>
<dbReference type="AlphaFoldDB" id="A0A6A6QS55"/>
<reference evidence="1" key="1">
    <citation type="journal article" date="2020" name="Stud. Mycol.">
        <title>101 Dothideomycetes genomes: a test case for predicting lifestyles and emergence of pathogens.</title>
        <authorList>
            <person name="Haridas S."/>
            <person name="Albert R."/>
            <person name="Binder M."/>
            <person name="Bloem J."/>
            <person name="Labutti K."/>
            <person name="Salamov A."/>
            <person name="Andreopoulos B."/>
            <person name="Baker S."/>
            <person name="Barry K."/>
            <person name="Bills G."/>
            <person name="Bluhm B."/>
            <person name="Cannon C."/>
            <person name="Castanera R."/>
            <person name="Culley D."/>
            <person name="Daum C."/>
            <person name="Ezra D."/>
            <person name="Gonzalez J."/>
            <person name="Henrissat B."/>
            <person name="Kuo A."/>
            <person name="Liang C."/>
            <person name="Lipzen A."/>
            <person name="Lutzoni F."/>
            <person name="Magnuson J."/>
            <person name="Mondo S."/>
            <person name="Nolan M."/>
            <person name="Ohm R."/>
            <person name="Pangilinan J."/>
            <person name="Park H.-J."/>
            <person name="Ramirez L."/>
            <person name="Alfaro M."/>
            <person name="Sun H."/>
            <person name="Tritt A."/>
            <person name="Yoshinaga Y."/>
            <person name="Zwiers L.-H."/>
            <person name="Turgeon B."/>
            <person name="Goodwin S."/>
            <person name="Spatafora J."/>
            <person name="Crous P."/>
            <person name="Grigoriev I."/>
        </authorList>
    </citation>
    <scope>NUCLEOTIDE SEQUENCE</scope>
    <source>
        <strain evidence="1">CBS 269.34</strain>
    </source>
</reference>
<organism evidence="1 2">
    <name type="scientific">Lophium mytilinum</name>
    <dbReference type="NCBI Taxonomy" id="390894"/>
    <lineage>
        <taxon>Eukaryota</taxon>
        <taxon>Fungi</taxon>
        <taxon>Dikarya</taxon>
        <taxon>Ascomycota</taxon>
        <taxon>Pezizomycotina</taxon>
        <taxon>Dothideomycetes</taxon>
        <taxon>Pleosporomycetidae</taxon>
        <taxon>Mytilinidiales</taxon>
        <taxon>Mytilinidiaceae</taxon>
        <taxon>Lophium</taxon>
    </lineage>
</organism>
<dbReference type="Pfam" id="PF13374">
    <property type="entry name" value="TPR_10"/>
    <property type="match status" value="2"/>
</dbReference>
<sequence length="1120" mass="126118">MAPQLTCADYHVAWICPLADVELLPARLMLDEEHTTPPYDSDYDENTYICGTIGSHNVVIVTCPPGETNVNAGRLSGPMFKTFPNIRMAVLVGIGGGIPPLKQSEDSLENIHLGDVVVGWPDDGKPACVYHDRRRLKVNGDFEIMGTMQDPDWRLQNALSILDSDYELGKTTFEHQLARLVTRKNKKKFVHPGLEHDRLFMATCRHHIGYYGSDCVACDQSQLVQRPQRTEEDMNELVFHRGRIATGNSVIQDGELRDQIRARCDGALCVEMEAAGVDVNRKCLVIRGISDYADSHKNDRWKFYAAGNAAAFTRELLCRIQPGVVKDMKAAVEAPWIVPFTRPLSFVGRETLLAQLSAHISSEGCQRLAVYGLGGCGKTALALEAAYSTRERQPTRAIFWVPAVSRETFEQAYLAIGKLLRIPDIADPKADVKRLVKTRLSDEGSGQWLMIVDNADDTSVLLGASEEEAGANRLIDYLPHSRKGSIIFTTRTRKAAIKLAPNNAVKLGELDEGEAKEVLGKLLLQKDMPKDDDMVHWFLETLTFLPVAIVQAAAFINENGIALSEYITMFESSERNAMELLSEEYEDRGRYGNKKNPVATTWYISFQQIQQQDKLAAEYLSFMACTTGESIPASILPLSSSKLEKAKAIDTLKAYALITERQPHEKWQDQIQEYPETFDIHALVYLATRNWLKESNRWPSAVAKALTRLVEVLPYGGHSKRMIWTAYLPHANHIVGLPEVYEAEARMSLLNRIGWCESTLGRFKAAELAHRQLLEHKENMFGKDHPDTLTSMNNLAHSLQNQGKFKEAEKMIRETLAGLEKVFGKEHQNTLASMNSLAHSLQSQGRFKEAEDKIRETLAGSEKVLGREHPSTLATINDLANSLYNQGKFREAEKLGRETLALTEQVLGKEHPNTLQSMNNLASSLLSQKRFEEAEKIYRETLALKEKVLGKKHPDTLTSMNNLAQSLQYQGKYMEAEKMNRETLALKEKVLGRKHPGTLTSMSNLVAVLELQEKYKEAEEIHRETLALKERVFEKERLDKLLGKQSSTRTLAVEGYLKNADKIDQELMRIYERIEVVTQNERSERVTMEVFHDPNHPANSEFLGNYSAMRSRSLASSQIC</sequence>
<dbReference type="SUPFAM" id="SSF48452">
    <property type="entry name" value="TPR-like"/>
    <property type="match status" value="2"/>
</dbReference>
<dbReference type="Gene3D" id="1.25.40.10">
    <property type="entry name" value="Tetratricopeptide repeat domain"/>
    <property type="match status" value="2"/>
</dbReference>